<keyword evidence="1 5" id="KW-0597">Phosphoprotein</keyword>
<protein>
    <submittedName>
        <fullName evidence="8">Two component LuxR family transcriptional regulator</fullName>
    </submittedName>
</protein>
<dbReference type="SMART" id="SM00448">
    <property type="entry name" value="REC"/>
    <property type="match status" value="1"/>
</dbReference>
<keyword evidence="9" id="KW-1185">Reference proteome</keyword>
<dbReference type="PATRIC" id="fig|1246995.3.peg.5362"/>
<organism evidence="8 9">
    <name type="scientific">Actinoplanes friuliensis DSM 7358</name>
    <dbReference type="NCBI Taxonomy" id="1246995"/>
    <lineage>
        <taxon>Bacteria</taxon>
        <taxon>Bacillati</taxon>
        <taxon>Actinomycetota</taxon>
        <taxon>Actinomycetes</taxon>
        <taxon>Micromonosporales</taxon>
        <taxon>Micromonosporaceae</taxon>
        <taxon>Actinoplanes</taxon>
    </lineage>
</organism>
<proteinExistence type="predicted"/>
<evidence type="ECO:0000256" key="1">
    <source>
        <dbReference type="ARBA" id="ARBA00022553"/>
    </source>
</evidence>
<name>U5W3H3_9ACTN</name>
<dbReference type="GO" id="GO:0003677">
    <property type="term" value="F:DNA binding"/>
    <property type="evidence" value="ECO:0007669"/>
    <property type="project" value="UniProtKB-KW"/>
</dbReference>
<dbReference type="InterPro" id="IPR001789">
    <property type="entry name" value="Sig_transdc_resp-reg_receiver"/>
</dbReference>
<dbReference type="eggNOG" id="COG2197">
    <property type="taxonomic scope" value="Bacteria"/>
</dbReference>
<dbReference type="AlphaFoldDB" id="U5W3H3"/>
<dbReference type="OrthoDB" id="9808843at2"/>
<dbReference type="EMBL" id="CP006272">
    <property type="protein sequence ID" value="AGZ43552.1"/>
    <property type="molecule type" value="Genomic_DNA"/>
</dbReference>
<accession>U5W3H3</accession>
<dbReference type="SUPFAM" id="SSF52172">
    <property type="entry name" value="CheY-like"/>
    <property type="match status" value="1"/>
</dbReference>
<dbReference type="PRINTS" id="PR00038">
    <property type="entry name" value="HTHLUXR"/>
</dbReference>
<evidence type="ECO:0000256" key="5">
    <source>
        <dbReference type="PROSITE-ProRule" id="PRU00169"/>
    </source>
</evidence>
<dbReference type="PROSITE" id="PS50110">
    <property type="entry name" value="RESPONSE_REGULATORY"/>
    <property type="match status" value="1"/>
</dbReference>
<evidence type="ECO:0000313" key="8">
    <source>
        <dbReference type="EMBL" id="AGZ43552.1"/>
    </source>
</evidence>
<dbReference type="Proteomes" id="UP000017746">
    <property type="component" value="Chromosome"/>
</dbReference>
<gene>
    <name evidence="8" type="ORF">AFR_26450</name>
</gene>
<dbReference type="Pfam" id="PF00196">
    <property type="entry name" value="GerE"/>
    <property type="match status" value="1"/>
</dbReference>
<dbReference type="RefSeq" id="WP_023364364.1">
    <property type="nucleotide sequence ID" value="NC_022657.1"/>
</dbReference>
<keyword evidence="3" id="KW-0238">DNA-binding</keyword>
<evidence type="ECO:0000313" key="9">
    <source>
        <dbReference type="Proteomes" id="UP000017746"/>
    </source>
</evidence>
<keyword evidence="4" id="KW-0804">Transcription</keyword>
<feature type="modified residue" description="4-aspartylphosphate" evidence="5">
    <location>
        <position position="70"/>
    </location>
</feature>
<dbReference type="PROSITE" id="PS50043">
    <property type="entry name" value="HTH_LUXR_2"/>
    <property type="match status" value="1"/>
</dbReference>
<dbReference type="InterPro" id="IPR000792">
    <property type="entry name" value="Tscrpt_reg_LuxR_C"/>
</dbReference>
<feature type="domain" description="Response regulatory" evidence="7">
    <location>
        <begin position="19"/>
        <end position="135"/>
    </location>
</feature>
<dbReference type="SMART" id="SM00421">
    <property type="entry name" value="HTH_LUXR"/>
    <property type="match status" value="1"/>
</dbReference>
<feature type="domain" description="HTH luxR-type" evidence="6">
    <location>
        <begin position="165"/>
        <end position="230"/>
    </location>
</feature>
<dbReference type="InterPro" id="IPR011006">
    <property type="entry name" value="CheY-like_superfamily"/>
</dbReference>
<dbReference type="CDD" id="cd17535">
    <property type="entry name" value="REC_NarL-like"/>
    <property type="match status" value="1"/>
</dbReference>
<dbReference type="PANTHER" id="PTHR43214:SF24">
    <property type="entry name" value="TRANSCRIPTIONAL REGULATORY PROTEIN NARL-RELATED"/>
    <property type="match status" value="1"/>
</dbReference>
<dbReference type="CDD" id="cd06170">
    <property type="entry name" value="LuxR_C_like"/>
    <property type="match status" value="1"/>
</dbReference>
<keyword evidence="2" id="KW-0805">Transcription regulation</keyword>
<reference evidence="8 9" key="1">
    <citation type="journal article" date="2014" name="J. Biotechnol.">
        <title>Complete genome sequence of the actinobacterium Actinoplanes friuliensis HAG 010964, producer of the lipopeptide antibiotic friulimycin.</title>
        <authorList>
            <person name="Ruckert C."/>
            <person name="Szczepanowski R."/>
            <person name="Albersmeier A."/>
            <person name="Goesmann A."/>
            <person name="Fischer N."/>
            <person name="Steinkamper A."/>
            <person name="Puhler A."/>
            <person name="Biener R."/>
            <person name="Schwartz D."/>
            <person name="Kalinowski J."/>
        </authorList>
    </citation>
    <scope>NUCLEOTIDE SEQUENCE [LARGE SCALE GENOMIC DNA]</scope>
    <source>
        <strain evidence="8 9">DSM 7358</strain>
    </source>
</reference>
<evidence type="ECO:0000256" key="3">
    <source>
        <dbReference type="ARBA" id="ARBA00023125"/>
    </source>
</evidence>
<evidence type="ECO:0000259" key="7">
    <source>
        <dbReference type="PROSITE" id="PS50110"/>
    </source>
</evidence>
<dbReference type="STRING" id="1246995.AFR_26450"/>
<dbReference type="KEGG" id="afs:AFR_26450"/>
<dbReference type="Gene3D" id="3.40.50.2300">
    <property type="match status" value="1"/>
</dbReference>
<dbReference type="GO" id="GO:0006355">
    <property type="term" value="P:regulation of DNA-templated transcription"/>
    <property type="evidence" value="ECO:0007669"/>
    <property type="project" value="InterPro"/>
</dbReference>
<dbReference type="InterPro" id="IPR058245">
    <property type="entry name" value="NreC/VraR/RcsB-like_REC"/>
</dbReference>
<dbReference type="HOGENOM" id="CLU_000445_90_10_11"/>
<dbReference type="PROSITE" id="PS00622">
    <property type="entry name" value="HTH_LUXR_1"/>
    <property type="match status" value="1"/>
</dbReference>
<dbReference type="GO" id="GO:0000160">
    <property type="term" value="P:phosphorelay signal transduction system"/>
    <property type="evidence" value="ECO:0007669"/>
    <property type="project" value="InterPro"/>
</dbReference>
<sequence>MTARDRTAAGAAAGARPVRVLLADDQPMLRSGLRMALSGADGLSVVGEAGDGVEAVDLARRLLPDVVVMDVRLPRLDGLGATRAITASGLPVRVLILTAFDTDEHVLAAVGAGAAGYLCKDVPPAELVSAIRVVAGGGSVVAPLILARLLVRLAEVLPAPSTEPVAAVLDVLTEREREVFLHVAKGHSNAEIARALTVSETTVKTHVGHMLTKLGLRDRVQAVVFAYETGLIHPGA</sequence>
<dbReference type="Pfam" id="PF00072">
    <property type="entry name" value="Response_reg"/>
    <property type="match status" value="1"/>
</dbReference>
<evidence type="ECO:0000256" key="2">
    <source>
        <dbReference type="ARBA" id="ARBA00023015"/>
    </source>
</evidence>
<evidence type="ECO:0000259" key="6">
    <source>
        <dbReference type="PROSITE" id="PS50043"/>
    </source>
</evidence>
<dbReference type="PANTHER" id="PTHR43214">
    <property type="entry name" value="TWO-COMPONENT RESPONSE REGULATOR"/>
    <property type="match status" value="1"/>
</dbReference>
<dbReference type="InterPro" id="IPR039420">
    <property type="entry name" value="WalR-like"/>
</dbReference>
<evidence type="ECO:0000256" key="4">
    <source>
        <dbReference type="ARBA" id="ARBA00023163"/>
    </source>
</evidence>